<proteinExistence type="predicted"/>
<evidence type="ECO:0000256" key="1">
    <source>
        <dbReference type="ARBA" id="ARBA00022553"/>
    </source>
</evidence>
<sequence length="127" mass="13680">MNTPNTPYLLIVDDDPRNRRVLEAMLAGEGYRVVSVGSGRESLAAVGAEPPAVILLDLMMPEMDGFEVVRRLRADAATQTIPIVAVTAIDDAGSRARLAAAGVVDVLGKPVERWTLRACLGRLLEKR</sequence>
<comment type="caution">
    <text evidence="4">The sequence shown here is derived from an EMBL/GenBank/DDBJ whole genome shotgun (WGS) entry which is preliminary data.</text>
</comment>
<organism evidence="4 5">
    <name type="scientific">Aromatoleum petrolei</name>
    <dbReference type="NCBI Taxonomy" id="76116"/>
    <lineage>
        <taxon>Bacteria</taxon>
        <taxon>Pseudomonadati</taxon>
        <taxon>Pseudomonadota</taxon>
        <taxon>Betaproteobacteria</taxon>
        <taxon>Rhodocyclales</taxon>
        <taxon>Rhodocyclaceae</taxon>
        <taxon>Aromatoleum</taxon>
    </lineage>
</organism>
<gene>
    <name evidence="4" type="ORF">GPA26_06845</name>
</gene>
<dbReference type="SUPFAM" id="SSF52172">
    <property type="entry name" value="CheY-like"/>
    <property type="match status" value="1"/>
</dbReference>
<name>A0ABX1MNJ6_9RHOO</name>
<feature type="domain" description="Response regulatory" evidence="3">
    <location>
        <begin position="8"/>
        <end position="124"/>
    </location>
</feature>
<reference evidence="4 5" key="1">
    <citation type="submission" date="2019-12" db="EMBL/GenBank/DDBJ databases">
        <title>Comparative genomics gives insights into the taxonomy of the Azoarcus-Aromatoleum group and reveals separate origins of nif in the plant-associated Azoarcus and non-plant-associated Aromatoleum sub-groups.</title>
        <authorList>
            <person name="Lafos M."/>
            <person name="Maluk M."/>
            <person name="Batista M."/>
            <person name="Junghare M."/>
            <person name="Carmona M."/>
            <person name="Faoro H."/>
            <person name="Cruz L.M."/>
            <person name="Battistoni F."/>
            <person name="De Souza E."/>
            <person name="Pedrosa F."/>
            <person name="Chen W.-M."/>
            <person name="Poole P.S."/>
            <person name="Dixon R.A."/>
            <person name="James E.K."/>
        </authorList>
    </citation>
    <scope>NUCLEOTIDE SEQUENCE [LARGE SCALE GENOMIC DNA]</scope>
    <source>
        <strain evidence="4 5">ToN1</strain>
    </source>
</reference>
<dbReference type="Proteomes" id="UP000652074">
    <property type="component" value="Unassembled WGS sequence"/>
</dbReference>
<evidence type="ECO:0000313" key="4">
    <source>
        <dbReference type="EMBL" id="NMF88198.1"/>
    </source>
</evidence>
<dbReference type="EMBL" id="WTVR01000010">
    <property type="protein sequence ID" value="NMF88198.1"/>
    <property type="molecule type" value="Genomic_DNA"/>
</dbReference>
<evidence type="ECO:0000259" key="3">
    <source>
        <dbReference type="PROSITE" id="PS50110"/>
    </source>
</evidence>
<dbReference type="PROSITE" id="PS50110">
    <property type="entry name" value="RESPONSE_REGULATORY"/>
    <property type="match status" value="1"/>
</dbReference>
<dbReference type="PANTHER" id="PTHR44591">
    <property type="entry name" value="STRESS RESPONSE REGULATOR PROTEIN 1"/>
    <property type="match status" value="1"/>
</dbReference>
<dbReference type="RefSeq" id="WP_169205623.1">
    <property type="nucleotide sequence ID" value="NZ_CP059560.1"/>
</dbReference>
<dbReference type="InterPro" id="IPR011006">
    <property type="entry name" value="CheY-like_superfamily"/>
</dbReference>
<dbReference type="PANTHER" id="PTHR44591:SF3">
    <property type="entry name" value="RESPONSE REGULATORY DOMAIN-CONTAINING PROTEIN"/>
    <property type="match status" value="1"/>
</dbReference>
<dbReference type="InterPro" id="IPR001789">
    <property type="entry name" value="Sig_transdc_resp-reg_receiver"/>
</dbReference>
<evidence type="ECO:0000256" key="2">
    <source>
        <dbReference type="PROSITE-ProRule" id="PRU00169"/>
    </source>
</evidence>
<accession>A0ABX1MNJ6</accession>
<keyword evidence="1 2" id="KW-0597">Phosphoprotein</keyword>
<keyword evidence="5" id="KW-1185">Reference proteome</keyword>
<dbReference type="InterPro" id="IPR050595">
    <property type="entry name" value="Bact_response_regulator"/>
</dbReference>
<feature type="modified residue" description="4-aspartylphosphate" evidence="2">
    <location>
        <position position="57"/>
    </location>
</feature>
<dbReference type="SMART" id="SM00448">
    <property type="entry name" value="REC"/>
    <property type="match status" value="1"/>
</dbReference>
<dbReference type="Pfam" id="PF00072">
    <property type="entry name" value="Response_reg"/>
    <property type="match status" value="1"/>
</dbReference>
<protein>
    <submittedName>
        <fullName evidence="4">Response regulator</fullName>
    </submittedName>
</protein>
<evidence type="ECO:0000313" key="5">
    <source>
        <dbReference type="Proteomes" id="UP000652074"/>
    </source>
</evidence>
<dbReference type="Gene3D" id="3.40.50.2300">
    <property type="match status" value="1"/>
</dbReference>